<evidence type="ECO:0000313" key="1">
    <source>
        <dbReference type="EMBL" id="CAI9726428.1"/>
    </source>
</evidence>
<keyword evidence="2" id="KW-1185">Reference proteome</keyword>
<gene>
    <name evidence="1" type="ORF">OCTVUL_1B010092</name>
</gene>
<proteinExistence type="predicted"/>
<dbReference type="AlphaFoldDB" id="A0AA36F8Z4"/>
<organism evidence="1 2">
    <name type="scientific">Octopus vulgaris</name>
    <name type="common">Common octopus</name>
    <dbReference type="NCBI Taxonomy" id="6645"/>
    <lineage>
        <taxon>Eukaryota</taxon>
        <taxon>Metazoa</taxon>
        <taxon>Spiralia</taxon>
        <taxon>Lophotrochozoa</taxon>
        <taxon>Mollusca</taxon>
        <taxon>Cephalopoda</taxon>
        <taxon>Coleoidea</taxon>
        <taxon>Octopodiformes</taxon>
        <taxon>Octopoda</taxon>
        <taxon>Incirrata</taxon>
        <taxon>Octopodidae</taxon>
        <taxon>Octopus</taxon>
    </lineage>
</organism>
<reference evidence="1" key="1">
    <citation type="submission" date="2023-08" db="EMBL/GenBank/DDBJ databases">
        <authorList>
            <person name="Alioto T."/>
            <person name="Alioto T."/>
            <person name="Gomez Garrido J."/>
        </authorList>
    </citation>
    <scope>NUCLEOTIDE SEQUENCE</scope>
</reference>
<dbReference type="Proteomes" id="UP001162480">
    <property type="component" value="Chromosome 8"/>
</dbReference>
<protein>
    <submittedName>
        <fullName evidence="1">Uncharacterized protein</fullName>
    </submittedName>
</protein>
<name>A0AA36F8Z4_OCTVU</name>
<sequence>MRLYHSQNEFDGIVRSISTDREDASGDNVHYRFVMDVKLLVVAEVVMGCIKVNQSKVDLSRIARIQTSRSALHFITAGSTNTVPIKSSYISRFVDICDHFLVSRIIYVPDYLSISVLL</sequence>
<accession>A0AA36F8Z4</accession>
<evidence type="ECO:0000313" key="2">
    <source>
        <dbReference type="Proteomes" id="UP001162480"/>
    </source>
</evidence>
<dbReference type="EMBL" id="OX597821">
    <property type="protein sequence ID" value="CAI9726428.1"/>
    <property type="molecule type" value="Genomic_DNA"/>
</dbReference>